<feature type="signal peptide" evidence="1">
    <location>
        <begin position="1"/>
        <end position="19"/>
    </location>
</feature>
<name>A0A4U2Y2F7_9BACI</name>
<accession>A0A4U2Y2F7</accession>
<sequence length="162" mass="18235">MKKRTVLLFLVVTTILLTACSEGRDISSVETAIFGHWVSESEDPELGDTHYYISGEKFIMVDGGTKSIMDYTVSSTNEEEKWIEIITEGKKGSGSLVRRLEFANDDMTKIVYPIKMSDVIVSSDRADSKDTQELFDFAENVLGETEIKSTWKYVDGLTEPKK</sequence>
<proteinExistence type="predicted"/>
<dbReference type="Proteomes" id="UP000308744">
    <property type="component" value="Unassembled WGS sequence"/>
</dbReference>
<reference evidence="2 3" key="1">
    <citation type="submission" date="2019-04" db="EMBL/GenBank/DDBJ databases">
        <title>Lysinibacillus genome sequencing.</title>
        <authorList>
            <person name="Dunlap C."/>
        </authorList>
    </citation>
    <scope>NUCLEOTIDE SEQUENCE [LARGE SCALE GENOMIC DNA]</scope>
    <source>
        <strain evidence="2 3">CCTCC AB 2010389</strain>
    </source>
</reference>
<evidence type="ECO:0000313" key="3">
    <source>
        <dbReference type="Proteomes" id="UP000308744"/>
    </source>
</evidence>
<comment type="caution">
    <text evidence="2">The sequence shown here is derived from an EMBL/GenBank/DDBJ whole genome shotgun (WGS) entry which is preliminary data.</text>
</comment>
<dbReference type="AlphaFoldDB" id="A0A4U2Y2F7"/>
<evidence type="ECO:0008006" key="4">
    <source>
        <dbReference type="Google" id="ProtNLM"/>
    </source>
</evidence>
<keyword evidence="1" id="KW-0732">Signal</keyword>
<protein>
    <recommendedName>
        <fullName evidence="4">Lipocalin-like domain-containing protein</fullName>
    </recommendedName>
</protein>
<gene>
    <name evidence="2" type="ORF">FC756_22100</name>
</gene>
<keyword evidence="3" id="KW-1185">Reference proteome</keyword>
<feature type="chain" id="PRO_5039560811" description="Lipocalin-like domain-containing protein" evidence="1">
    <location>
        <begin position="20"/>
        <end position="162"/>
    </location>
</feature>
<dbReference type="PROSITE" id="PS51257">
    <property type="entry name" value="PROKAR_LIPOPROTEIN"/>
    <property type="match status" value="1"/>
</dbReference>
<evidence type="ECO:0000256" key="1">
    <source>
        <dbReference type="SAM" id="SignalP"/>
    </source>
</evidence>
<dbReference type="EMBL" id="SZPU01000102">
    <property type="protein sequence ID" value="TKI53732.1"/>
    <property type="molecule type" value="Genomic_DNA"/>
</dbReference>
<evidence type="ECO:0000313" key="2">
    <source>
        <dbReference type="EMBL" id="TKI53732.1"/>
    </source>
</evidence>
<organism evidence="2 3">
    <name type="scientific">Lysinibacillus mangiferihumi</name>
    <dbReference type="NCBI Taxonomy" id="1130819"/>
    <lineage>
        <taxon>Bacteria</taxon>
        <taxon>Bacillati</taxon>
        <taxon>Bacillota</taxon>
        <taxon>Bacilli</taxon>
        <taxon>Bacillales</taxon>
        <taxon>Bacillaceae</taxon>
        <taxon>Lysinibacillus</taxon>
    </lineage>
</organism>
<dbReference type="RefSeq" id="WP_107894253.1">
    <property type="nucleotide sequence ID" value="NZ_PYWM01000002.1"/>
</dbReference>